<protein>
    <submittedName>
        <fullName evidence="3">Cyclin N-terminal domain-containing protein</fullName>
    </submittedName>
</protein>
<evidence type="ECO:0000313" key="1">
    <source>
        <dbReference type="EMBL" id="VDN97683.1"/>
    </source>
</evidence>
<dbReference type="EMBL" id="UZAE01000777">
    <property type="protein sequence ID" value="VDN97683.1"/>
    <property type="molecule type" value="Genomic_DNA"/>
</dbReference>
<organism evidence="3">
    <name type="scientific">Rodentolepis nana</name>
    <name type="common">Dwarf tapeworm</name>
    <name type="synonym">Hymenolepis nana</name>
    <dbReference type="NCBI Taxonomy" id="102285"/>
    <lineage>
        <taxon>Eukaryota</taxon>
        <taxon>Metazoa</taxon>
        <taxon>Spiralia</taxon>
        <taxon>Lophotrochozoa</taxon>
        <taxon>Platyhelminthes</taxon>
        <taxon>Cestoda</taxon>
        <taxon>Eucestoda</taxon>
        <taxon>Cyclophyllidea</taxon>
        <taxon>Hymenolepididae</taxon>
        <taxon>Rodentolepis</taxon>
    </lineage>
</organism>
<sequence length="93" mass="10417">MLDIQRIPFYSGQDMTSKLNFCGLLSLDKLADYRVNYKATIEFLEERYCLEDSHMGRKLITTELLVMDCLKCSAGVDPAVHVNGVADLVLIGS</sequence>
<proteinExistence type="predicted"/>
<dbReference type="Proteomes" id="UP000278807">
    <property type="component" value="Unassembled WGS sequence"/>
</dbReference>
<keyword evidence="2" id="KW-1185">Reference proteome</keyword>
<reference evidence="3" key="1">
    <citation type="submission" date="2017-02" db="UniProtKB">
        <authorList>
            <consortium name="WormBaseParasite"/>
        </authorList>
    </citation>
    <scope>IDENTIFICATION</scope>
</reference>
<gene>
    <name evidence="1" type="ORF">HNAJ_LOCUS1824</name>
</gene>
<dbReference type="WBParaSite" id="HNAJ_0000182501-mRNA-1">
    <property type="protein sequence ID" value="HNAJ_0000182501-mRNA-1"/>
    <property type="gene ID" value="HNAJ_0000182501"/>
</dbReference>
<dbReference type="AlphaFoldDB" id="A0A0R3T447"/>
<accession>A0A0R3T447</accession>
<name>A0A0R3T447_RODNA</name>
<reference evidence="1 2" key="2">
    <citation type="submission" date="2018-11" db="EMBL/GenBank/DDBJ databases">
        <authorList>
            <consortium name="Pathogen Informatics"/>
        </authorList>
    </citation>
    <scope>NUCLEOTIDE SEQUENCE [LARGE SCALE GENOMIC DNA]</scope>
</reference>
<evidence type="ECO:0000313" key="3">
    <source>
        <dbReference type="WBParaSite" id="HNAJ_0000182501-mRNA-1"/>
    </source>
</evidence>
<evidence type="ECO:0000313" key="2">
    <source>
        <dbReference type="Proteomes" id="UP000278807"/>
    </source>
</evidence>